<evidence type="ECO:0000256" key="1">
    <source>
        <dbReference type="ARBA" id="ARBA00006326"/>
    </source>
</evidence>
<evidence type="ECO:0000313" key="5">
    <source>
        <dbReference type="Proteomes" id="UP001162164"/>
    </source>
</evidence>
<evidence type="ECO:0000313" key="4">
    <source>
        <dbReference type="EMBL" id="KAJ8984035.1"/>
    </source>
</evidence>
<comment type="similarity">
    <text evidence="1">Belongs to the peroxin-19 family.</text>
</comment>
<keyword evidence="5" id="KW-1185">Reference proteome</keyword>
<feature type="region of interest" description="Disordered" evidence="3">
    <location>
        <begin position="1"/>
        <end position="32"/>
    </location>
</feature>
<dbReference type="InterPro" id="IPR006708">
    <property type="entry name" value="Pex19"/>
</dbReference>
<dbReference type="InterPro" id="IPR038322">
    <property type="entry name" value="Pex19_C_sf"/>
</dbReference>
<dbReference type="Gene3D" id="1.20.120.900">
    <property type="entry name" value="Pex19, mPTS binding domain"/>
    <property type="match status" value="1"/>
</dbReference>
<feature type="region of interest" description="Disordered" evidence="3">
    <location>
        <begin position="252"/>
        <end position="280"/>
    </location>
</feature>
<accession>A0ABQ9K3F8</accession>
<protein>
    <recommendedName>
        <fullName evidence="2">Peroxin-19</fullName>
    </recommendedName>
</protein>
<dbReference type="PANTHER" id="PTHR12774">
    <property type="entry name" value="PEROXISOMAL BIOGENESIS FACTOR 19"/>
    <property type="match status" value="1"/>
</dbReference>
<dbReference type="EMBL" id="JAPWTJ010000051">
    <property type="protein sequence ID" value="KAJ8984035.1"/>
    <property type="molecule type" value="Genomic_DNA"/>
</dbReference>
<dbReference type="Pfam" id="PF04614">
    <property type="entry name" value="Pex19"/>
    <property type="match status" value="1"/>
</dbReference>
<gene>
    <name evidence="4" type="ORF">NQ317_012259</name>
</gene>
<dbReference type="Proteomes" id="UP001162164">
    <property type="component" value="Unassembled WGS sequence"/>
</dbReference>
<feature type="compositionally biased region" description="Basic and acidic residues" evidence="3">
    <location>
        <begin position="20"/>
        <end position="30"/>
    </location>
</feature>
<evidence type="ECO:0000256" key="2">
    <source>
        <dbReference type="ARBA" id="ARBA00029688"/>
    </source>
</evidence>
<organism evidence="4 5">
    <name type="scientific">Molorchus minor</name>
    <dbReference type="NCBI Taxonomy" id="1323400"/>
    <lineage>
        <taxon>Eukaryota</taxon>
        <taxon>Metazoa</taxon>
        <taxon>Ecdysozoa</taxon>
        <taxon>Arthropoda</taxon>
        <taxon>Hexapoda</taxon>
        <taxon>Insecta</taxon>
        <taxon>Pterygota</taxon>
        <taxon>Neoptera</taxon>
        <taxon>Endopterygota</taxon>
        <taxon>Coleoptera</taxon>
        <taxon>Polyphaga</taxon>
        <taxon>Cucujiformia</taxon>
        <taxon>Chrysomeloidea</taxon>
        <taxon>Cerambycidae</taxon>
        <taxon>Lamiinae</taxon>
        <taxon>Monochamini</taxon>
        <taxon>Molorchus</taxon>
    </lineage>
</organism>
<reference evidence="4" key="1">
    <citation type="journal article" date="2023" name="Insect Mol. Biol.">
        <title>Genome sequencing provides insights into the evolution of gene families encoding plant cell wall-degrading enzymes in longhorned beetles.</title>
        <authorList>
            <person name="Shin N.R."/>
            <person name="Okamura Y."/>
            <person name="Kirsch R."/>
            <person name="Pauchet Y."/>
        </authorList>
    </citation>
    <scope>NUCLEOTIDE SEQUENCE</scope>
    <source>
        <strain evidence="4">MMC_N1</strain>
    </source>
</reference>
<evidence type="ECO:0000256" key="3">
    <source>
        <dbReference type="SAM" id="MobiDB-lite"/>
    </source>
</evidence>
<comment type="caution">
    <text evidence="4">The sequence shown here is derived from an EMBL/GenBank/DDBJ whole genome shotgun (WGS) entry which is preliminary data.</text>
</comment>
<name>A0ABQ9K3F8_9CUCU</name>
<dbReference type="PANTHER" id="PTHR12774:SF2">
    <property type="entry name" value="PEROXISOMAL BIOGENESIS FACTOR 19"/>
    <property type="match status" value="1"/>
</dbReference>
<sequence>MSEKKTTPTTEKVDEELSELLDKDKSDNASKEVAAANDSNIAAKDWSSDFIQEAASHFEENFASLLATQDANVQLTPEYIQQKLQQMADAAQQTLNHPDQISEGSTDFAASISQAIQGLNQGAEGLQAPLNEESLLKLFGPGGGTGSENELLPFMQGMMQGLLSKEVLGPSLQDFVEKLPDYIEKNRATLPKEDVERYENQKKLMEDVLVELNKEKDSDSAEVKKERFQTVLALMQKLQDYGQPPAELVGDVDTPFNFDGQGNPVGLPNNLEPNPDCSIM</sequence>
<proteinExistence type="inferred from homology"/>